<evidence type="ECO:0000313" key="3">
    <source>
        <dbReference type="EMBL" id="CUN22715.1"/>
    </source>
</evidence>
<dbReference type="GO" id="GO:0003676">
    <property type="term" value="F:nucleic acid binding"/>
    <property type="evidence" value="ECO:0007669"/>
    <property type="project" value="InterPro"/>
</dbReference>
<dbReference type="SFLD" id="SFLDG01135">
    <property type="entry name" value="C1.5.6:_HAD__Beta-PGM__Phospha"/>
    <property type="match status" value="1"/>
</dbReference>
<dbReference type="InterPro" id="IPR041492">
    <property type="entry name" value="HAD_2"/>
</dbReference>
<dbReference type="GO" id="GO:0008967">
    <property type="term" value="F:phosphoglycolate phosphatase activity"/>
    <property type="evidence" value="ECO:0007669"/>
    <property type="project" value="UniProtKB-EC"/>
</dbReference>
<dbReference type="GO" id="GO:0006281">
    <property type="term" value="P:DNA repair"/>
    <property type="evidence" value="ECO:0007669"/>
    <property type="project" value="TreeGrafter"/>
</dbReference>
<dbReference type="NCBIfam" id="TIGR01549">
    <property type="entry name" value="HAD-SF-IA-v1"/>
    <property type="match status" value="1"/>
</dbReference>
<dbReference type="RefSeq" id="WP_055238528.1">
    <property type="nucleotide sequence ID" value="NZ_CYXM01000014.1"/>
</dbReference>
<dbReference type="Pfam" id="PF01368">
    <property type="entry name" value="DHH"/>
    <property type="match status" value="1"/>
</dbReference>
<gene>
    <name evidence="3" type="primary">gph_2</name>
    <name evidence="3" type="ORF">ERS852580_02685</name>
</gene>
<dbReference type="EMBL" id="CYXM01000014">
    <property type="protein sequence ID" value="CUN22715.1"/>
    <property type="molecule type" value="Genomic_DNA"/>
</dbReference>
<dbReference type="InterPro" id="IPR001667">
    <property type="entry name" value="DDH_dom"/>
</dbReference>
<protein>
    <submittedName>
        <fullName evidence="3">Phosphoglycolate phosphatase</fullName>
        <ecNumber evidence="3">3.1.3.18</ecNumber>
    </submittedName>
</protein>
<dbReference type="AlphaFoldDB" id="A0A173V988"/>
<evidence type="ECO:0000259" key="2">
    <source>
        <dbReference type="Pfam" id="PF02272"/>
    </source>
</evidence>
<dbReference type="EC" id="3.1.3.18" evidence="3"/>
<dbReference type="PANTHER" id="PTHR43434:SF1">
    <property type="entry name" value="PHOSPHOGLYCOLATE PHOSPHATASE"/>
    <property type="match status" value="1"/>
</dbReference>
<evidence type="ECO:0000313" key="4">
    <source>
        <dbReference type="Proteomes" id="UP000095673"/>
    </source>
</evidence>
<dbReference type="Proteomes" id="UP000095673">
    <property type="component" value="Unassembled WGS sequence"/>
</dbReference>
<dbReference type="InterPro" id="IPR006549">
    <property type="entry name" value="HAD-SF_hydro_IIIA"/>
</dbReference>
<organism evidence="3 4">
    <name type="scientific">Agathobacter rectalis</name>
    <dbReference type="NCBI Taxonomy" id="39491"/>
    <lineage>
        <taxon>Bacteria</taxon>
        <taxon>Bacillati</taxon>
        <taxon>Bacillota</taxon>
        <taxon>Clostridia</taxon>
        <taxon>Lachnospirales</taxon>
        <taxon>Lachnospiraceae</taxon>
        <taxon>Agathobacter</taxon>
    </lineage>
</organism>
<dbReference type="NCBIfam" id="TIGR01662">
    <property type="entry name" value="HAD-SF-IIIA"/>
    <property type="match status" value="1"/>
</dbReference>
<dbReference type="OrthoDB" id="5896813at2"/>
<dbReference type="InterPro" id="IPR036412">
    <property type="entry name" value="HAD-like_sf"/>
</dbReference>
<dbReference type="Gene3D" id="3.40.50.1000">
    <property type="entry name" value="HAD superfamily/HAD-like"/>
    <property type="match status" value="1"/>
</dbReference>
<dbReference type="InterPro" id="IPR023198">
    <property type="entry name" value="PGP-like_dom2"/>
</dbReference>
<dbReference type="Pfam" id="PF13419">
    <property type="entry name" value="HAD_2"/>
    <property type="match status" value="1"/>
</dbReference>
<proteinExistence type="predicted"/>
<feature type="domain" description="DDH" evidence="1">
    <location>
        <begin position="11"/>
        <end position="151"/>
    </location>
</feature>
<sequence>MKLSDLLQFDNIIVQCHDNPDADALASGFGVYEYLRMNGKSPRLVYGGKNIIHKSNLVLMVDSLGIPIEHVDFLDNPQLLVTVDCQYGGGNVTFFKAENVAVIDHHRVSGELPAMNRVMSYMGSCATIVWDMLREEGVEINRNLATALYYGLYTDTGEFTEITHSLDRDLRDEADFDNTIVAKFRNANMSLEELDIAATALLGRDYIEEYRLAIVKAGACDPNVLGIISDFVLEVDAIDICMVFSVIKNGVKLSFRSCIKEVSASEMAQEVCRDIGSGGGHYYKAGGFIPMDLLIDSYNVYCREKDLTPRFQYSSDGTHKRPSDSAIKSLLEERIFDYLNDTKIIYGEDFDTSGFKKVDYKKRPIPMGYIIAKDILPVSCCMGVRTAKGDISTPVGEDTVVIIGEDGSVRISNLDRLNKSFRIYKDWRFTVKQTDYVPKFKNKDTETIVDGMAHARVCIPVEADFSRAFVLKHKVKLFKNKDDSSYISGRPGDIMVLPNDDRNEVYMISKTEFEKTHIAKGEEENRKKAVVFDLDGTLLYTLEDLKNATNYALKQNGMPERTLDEVRRFVGNGVKLLMKRAVPQGADNPKFEKTFSDFKEYYEAHCNDNTAPYDGIMELLKELKLNGIKLAIVSNKLDPAVKELNQLYFKEYMTSAVGEMEEEGIRKKPAPDMVQKALKELQVSADEAIYVGDSDVDIATAKNSGLECVSVTWGFRDVEFLKEHGATNLIDEPVELLNYV</sequence>
<dbReference type="PRINTS" id="PR00413">
    <property type="entry name" value="HADHALOGNASE"/>
</dbReference>
<accession>A0A173V988</accession>
<name>A0A173V988_9FIRM</name>
<dbReference type="InterPro" id="IPR023214">
    <property type="entry name" value="HAD_sf"/>
</dbReference>
<evidence type="ECO:0000259" key="1">
    <source>
        <dbReference type="Pfam" id="PF01368"/>
    </source>
</evidence>
<dbReference type="SFLD" id="SFLDS00003">
    <property type="entry name" value="Haloacid_Dehalogenase"/>
    <property type="match status" value="1"/>
</dbReference>
<dbReference type="SFLD" id="SFLDG01129">
    <property type="entry name" value="C1.5:_HAD__Beta-PGM__Phosphata"/>
    <property type="match status" value="1"/>
</dbReference>
<reference evidence="3 4" key="1">
    <citation type="submission" date="2015-09" db="EMBL/GenBank/DDBJ databases">
        <authorList>
            <consortium name="Pathogen Informatics"/>
        </authorList>
    </citation>
    <scope>NUCLEOTIDE SEQUENCE [LARGE SCALE GENOMIC DNA]</scope>
    <source>
        <strain evidence="3 4">2789STDY5834968</strain>
    </source>
</reference>
<dbReference type="Pfam" id="PF02272">
    <property type="entry name" value="DHHA1"/>
    <property type="match status" value="1"/>
</dbReference>
<dbReference type="PANTHER" id="PTHR43434">
    <property type="entry name" value="PHOSPHOGLYCOLATE PHOSPHATASE"/>
    <property type="match status" value="1"/>
</dbReference>
<dbReference type="InterPro" id="IPR038763">
    <property type="entry name" value="DHH_sf"/>
</dbReference>
<dbReference type="InterPro" id="IPR006439">
    <property type="entry name" value="HAD-SF_hydro_IA"/>
</dbReference>
<dbReference type="SUPFAM" id="SSF56784">
    <property type="entry name" value="HAD-like"/>
    <property type="match status" value="1"/>
</dbReference>
<dbReference type="Gene3D" id="3.90.1640.10">
    <property type="entry name" value="inorganic pyrophosphatase (n-terminal core)"/>
    <property type="match status" value="1"/>
</dbReference>
<dbReference type="Gene3D" id="1.10.150.240">
    <property type="entry name" value="Putative phosphatase, domain 2"/>
    <property type="match status" value="1"/>
</dbReference>
<dbReference type="InterPro" id="IPR003156">
    <property type="entry name" value="DHHA1_dom"/>
</dbReference>
<dbReference type="GO" id="GO:0005829">
    <property type="term" value="C:cytosol"/>
    <property type="evidence" value="ECO:0007669"/>
    <property type="project" value="TreeGrafter"/>
</dbReference>
<dbReference type="NCBIfam" id="TIGR01509">
    <property type="entry name" value="HAD-SF-IA-v3"/>
    <property type="match status" value="1"/>
</dbReference>
<dbReference type="InterPro" id="IPR050155">
    <property type="entry name" value="HAD-like_hydrolase_sf"/>
</dbReference>
<dbReference type="Gene3D" id="3.10.310.30">
    <property type="match status" value="1"/>
</dbReference>
<keyword evidence="3" id="KW-0378">Hydrolase</keyword>
<dbReference type="SUPFAM" id="SSF64182">
    <property type="entry name" value="DHH phosphoesterases"/>
    <property type="match status" value="1"/>
</dbReference>
<feature type="domain" description="DHHA1" evidence="2">
    <location>
        <begin position="218"/>
        <end position="290"/>
    </location>
</feature>